<dbReference type="Gene3D" id="1.20.120.450">
    <property type="entry name" value="dinb family like domain"/>
    <property type="match status" value="1"/>
</dbReference>
<proteinExistence type="predicted"/>
<accession>A0ABV3Y079</accession>
<sequence length="175" mass="19543">MSDGSLEERFATALAVFNRAVDTVDGSFLTKADPVSGEQWDLAHVLGHVSEMLEFWMVEVLRVLARGPDEPFGRLKASPERLERIERSARRGLDELRREIDSRASATIDLCHILTPEQLQCRGTHPKFGVMTVEAVVMEFGVEHLLEHAQQLSFVDSGADRSMAPRRLEDSGGLE</sequence>
<gene>
    <name evidence="2" type="ORF">AB6A68_03825</name>
</gene>
<protein>
    <submittedName>
        <fullName evidence="2">DinB family protein</fullName>
    </submittedName>
</protein>
<dbReference type="EMBL" id="JBFSHR010000008">
    <property type="protein sequence ID" value="MEX6428963.1"/>
    <property type="molecule type" value="Genomic_DNA"/>
</dbReference>
<dbReference type="Pfam" id="PF12867">
    <property type="entry name" value="DinB_2"/>
    <property type="match status" value="1"/>
</dbReference>
<dbReference type="Proteomes" id="UP001560267">
    <property type="component" value="Unassembled WGS sequence"/>
</dbReference>
<dbReference type="InterPro" id="IPR034660">
    <property type="entry name" value="DinB/YfiT-like"/>
</dbReference>
<dbReference type="InterPro" id="IPR024775">
    <property type="entry name" value="DinB-like"/>
</dbReference>
<evidence type="ECO:0000313" key="2">
    <source>
        <dbReference type="EMBL" id="MEX6428963.1"/>
    </source>
</evidence>
<dbReference type="SUPFAM" id="SSF109854">
    <property type="entry name" value="DinB/YfiT-like putative metalloenzymes"/>
    <property type="match status" value="1"/>
</dbReference>
<dbReference type="RefSeq" id="WP_298384225.1">
    <property type="nucleotide sequence ID" value="NZ_JBFSHR010000008.1"/>
</dbReference>
<keyword evidence="3" id="KW-1185">Reference proteome</keyword>
<organism evidence="2 3">
    <name type="scientific">Ferrimicrobium acidiphilum</name>
    <dbReference type="NCBI Taxonomy" id="121039"/>
    <lineage>
        <taxon>Bacteria</taxon>
        <taxon>Bacillati</taxon>
        <taxon>Actinomycetota</taxon>
        <taxon>Acidimicrobiia</taxon>
        <taxon>Acidimicrobiales</taxon>
        <taxon>Acidimicrobiaceae</taxon>
        <taxon>Ferrimicrobium</taxon>
    </lineage>
</organism>
<comment type="caution">
    <text evidence="2">The sequence shown here is derived from an EMBL/GenBank/DDBJ whole genome shotgun (WGS) entry which is preliminary data.</text>
</comment>
<evidence type="ECO:0000259" key="1">
    <source>
        <dbReference type="Pfam" id="PF12867"/>
    </source>
</evidence>
<evidence type="ECO:0000313" key="3">
    <source>
        <dbReference type="Proteomes" id="UP001560267"/>
    </source>
</evidence>
<reference evidence="2 3" key="1">
    <citation type="submission" date="2024-07" db="EMBL/GenBank/DDBJ databases">
        <title>Draft Genome Sequence of Ferrimicrobium acidiphilum Strain YE2023, Isolated from a Pulp of Bioleach Reactor.</title>
        <authorList>
            <person name="Elkina Y.A."/>
            <person name="Bulaeva A.G."/>
            <person name="Beletsky A.V."/>
            <person name="Mardanov A.V."/>
        </authorList>
    </citation>
    <scope>NUCLEOTIDE SEQUENCE [LARGE SCALE GENOMIC DNA]</scope>
    <source>
        <strain evidence="2 3">YE2023</strain>
    </source>
</reference>
<name>A0ABV3Y079_9ACTN</name>
<feature type="domain" description="DinB-like" evidence="1">
    <location>
        <begin position="12"/>
        <end position="152"/>
    </location>
</feature>